<accession>A0A562SUI7</accession>
<dbReference type="InterPro" id="IPR000595">
    <property type="entry name" value="cNMP-bd_dom"/>
</dbReference>
<dbReference type="CDD" id="cd00038">
    <property type="entry name" value="CAP_ED"/>
    <property type="match status" value="1"/>
</dbReference>
<dbReference type="EMBL" id="VLLE01000002">
    <property type="protein sequence ID" value="TWI84965.1"/>
    <property type="molecule type" value="Genomic_DNA"/>
</dbReference>
<gene>
    <name evidence="2" type="ORF">IQ13_0118</name>
</gene>
<proteinExistence type="predicted"/>
<dbReference type="InterPro" id="IPR014710">
    <property type="entry name" value="RmlC-like_jellyroll"/>
</dbReference>
<keyword evidence="3" id="KW-1185">Reference proteome</keyword>
<dbReference type="PROSITE" id="PS50042">
    <property type="entry name" value="CNMP_BINDING_3"/>
    <property type="match status" value="1"/>
</dbReference>
<dbReference type="SUPFAM" id="SSF51206">
    <property type="entry name" value="cAMP-binding domain-like"/>
    <property type="match status" value="1"/>
</dbReference>
<dbReference type="Gene3D" id="2.60.120.10">
    <property type="entry name" value="Jelly Rolls"/>
    <property type="match status" value="1"/>
</dbReference>
<evidence type="ECO:0000259" key="1">
    <source>
        <dbReference type="PROSITE" id="PS50042"/>
    </source>
</evidence>
<dbReference type="InterPro" id="IPR018490">
    <property type="entry name" value="cNMP-bd_dom_sf"/>
</dbReference>
<evidence type="ECO:0000313" key="3">
    <source>
        <dbReference type="Proteomes" id="UP000316167"/>
    </source>
</evidence>
<reference evidence="2 3" key="1">
    <citation type="journal article" date="2015" name="Stand. Genomic Sci.">
        <title>Genomic Encyclopedia of Bacterial and Archaeal Type Strains, Phase III: the genomes of soil and plant-associated and newly described type strains.</title>
        <authorList>
            <person name="Whitman W.B."/>
            <person name="Woyke T."/>
            <person name="Klenk H.P."/>
            <person name="Zhou Y."/>
            <person name="Lilburn T.G."/>
            <person name="Beck B.J."/>
            <person name="De Vos P."/>
            <person name="Vandamme P."/>
            <person name="Eisen J.A."/>
            <person name="Garrity G."/>
            <person name="Hugenholtz P."/>
            <person name="Kyrpides N.C."/>
        </authorList>
    </citation>
    <scope>NUCLEOTIDE SEQUENCE [LARGE SCALE GENOMIC DNA]</scope>
    <source>
        <strain evidence="2 3">CGMCC 1.7271</strain>
    </source>
</reference>
<feature type="domain" description="Cyclic nucleotide-binding" evidence="1">
    <location>
        <begin position="11"/>
        <end position="131"/>
    </location>
</feature>
<sequence>MMQQLLQQIKQFSTISKETEELLHTCFEQVVYPKNQLLVTEGTVCRHLYFMEKGALRGYYNLDGKEITHWFGFENDFVTSFHSFITQEPAVENLQLIEGSVLWSISKDTLNALLNSNPEIERIVRIAYEKYYIRLEERYVNAQFKTAAERYEQLLNESPHILERVSLGQIASYLGISQETLSRIRSRI</sequence>
<organism evidence="2 3">
    <name type="scientific">Lacibacter cauensis</name>
    <dbReference type="NCBI Taxonomy" id="510947"/>
    <lineage>
        <taxon>Bacteria</taxon>
        <taxon>Pseudomonadati</taxon>
        <taxon>Bacteroidota</taxon>
        <taxon>Chitinophagia</taxon>
        <taxon>Chitinophagales</taxon>
        <taxon>Chitinophagaceae</taxon>
        <taxon>Lacibacter</taxon>
    </lineage>
</organism>
<evidence type="ECO:0000313" key="2">
    <source>
        <dbReference type="EMBL" id="TWI84965.1"/>
    </source>
</evidence>
<protein>
    <submittedName>
        <fullName evidence="2">CRP-like cAMP-binding protein</fullName>
    </submittedName>
</protein>
<dbReference type="RefSeq" id="WP_199758137.1">
    <property type="nucleotide sequence ID" value="NZ_VLLE01000002.1"/>
</dbReference>
<name>A0A562SUI7_9BACT</name>
<dbReference type="Proteomes" id="UP000316167">
    <property type="component" value="Unassembled WGS sequence"/>
</dbReference>
<comment type="caution">
    <text evidence="2">The sequence shown here is derived from an EMBL/GenBank/DDBJ whole genome shotgun (WGS) entry which is preliminary data.</text>
</comment>
<dbReference type="AlphaFoldDB" id="A0A562SUI7"/>
<dbReference type="Pfam" id="PF00027">
    <property type="entry name" value="cNMP_binding"/>
    <property type="match status" value="1"/>
</dbReference>